<keyword evidence="1" id="KW-0863">Zinc-finger</keyword>
<dbReference type="EMBL" id="BK032555">
    <property type="protein sequence ID" value="DAF47519.1"/>
    <property type="molecule type" value="Genomic_DNA"/>
</dbReference>
<dbReference type="GO" id="GO:0008270">
    <property type="term" value="F:zinc ion binding"/>
    <property type="evidence" value="ECO:0007669"/>
    <property type="project" value="UniProtKB-KW"/>
</dbReference>
<evidence type="ECO:0000313" key="1">
    <source>
        <dbReference type="EMBL" id="DAF47519.1"/>
    </source>
</evidence>
<sequence>MPKCRFCKKEIKNTKECYIVAGERRNTYFCNIECYHNQLAKDKYKPSKTTITGDINPRRELTDYILALYVNQGIDKHNIPWQMMMSQLKNIIDNHKEQKYTYQSILYVLKYMNMIGVNLFDERSNGSVLSLVEYYYNEARQYCIDTNRLKKVFEKVELNEEPIIITKNVGKSKLQSKKMDFD</sequence>
<name>A0A8S5SA10_9VIRU</name>
<protein>
    <submittedName>
        <fullName evidence="1">FLZ zinc-finger of the FCS-type, C2-C2</fullName>
    </submittedName>
</protein>
<organism evidence="1">
    <name type="scientific">Phage sp. ctGns7</name>
    <dbReference type="NCBI Taxonomy" id="2828003"/>
    <lineage>
        <taxon>Viruses</taxon>
    </lineage>
</organism>
<accession>A0A8S5SA10</accession>
<reference evidence="1" key="1">
    <citation type="journal article" date="2021" name="Proc. Natl. Acad. Sci. U.S.A.">
        <title>A Catalog of Tens of Thousands of Viruses from Human Metagenomes Reveals Hidden Associations with Chronic Diseases.</title>
        <authorList>
            <person name="Tisza M.J."/>
            <person name="Buck C.B."/>
        </authorList>
    </citation>
    <scope>NUCLEOTIDE SEQUENCE</scope>
    <source>
        <strain evidence="1">CtGns7</strain>
    </source>
</reference>
<keyword evidence="1" id="KW-0479">Metal-binding</keyword>
<proteinExistence type="predicted"/>
<keyword evidence="1" id="KW-0862">Zinc</keyword>